<dbReference type="Gene3D" id="3.40.190.10">
    <property type="entry name" value="Periplasmic binding protein-like II"/>
    <property type="match status" value="1"/>
</dbReference>
<feature type="transmembrane region" description="Helical" evidence="2">
    <location>
        <begin position="12"/>
        <end position="30"/>
    </location>
</feature>
<dbReference type="RefSeq" id="WP_179666677.1">
    <property type="nucleotide sequence ID" value="NZ_JACCFP010000001.1"/>
</dbReference>
<dbReference type="InterPro" id="IPR050490">
    <property type="entry name" value="Bact_solute-bd_prot1"/>
</dbReference>
<evidence type="ECO:0000256" key="2">
    <source>
        <dbReference type="SAM" id="Phobius"/>
    </source>
</evidence>
<evidence type="ECO:0000256" key="1">
    <source>
        <dbReference type="SAM" id="MobiDB-lite"/>
    </source>
</evidence>
<dbReference type="InterPro" id="IPR006059">
    <property type="entry name" value="SBP"/>
</dbReference>
<name>A0A853BYK2_9ACTN</name>
<evidence type="ECO:0000313" key="3">
    <source>
        <dbReference type="EMBL" id="NYJ00031.1"/>
    </source>
</evidence>
<proteinExistence type="predicted"/>
<reference evidence="3 4" key="1">
    <citation type="submission" date="2020-07" db="EMBL/GenBank/DDBJ databases">
        <title>Sequencing the genomes of 1000 actinobacteria strains.</title>
        <authorList>
            <person name="Klenk H.-P."/>
        </authorList>
    </citation>
    <scope>NUCLEOTIDE SEQUENCE [LARGE SCALE GENOMIC DNA]</scope>
    <source>
        <strain evidence="3 4">DSM 103833</strain>
    </source>
</reference>
<sequence length="490" mass="53011">MANDGRLTWRTWTVVLVVAVAVVVGMLVWGEADTTDDDGPGPGPTATASTSATPMSTLVFAVWGTEAEVAAYQRVVDDYNDKSTTVDVTIEAYDDPQALQDAIDAGEVEPDLFLIRHQDLPETMAAGRNQPLQDLLDARDVHTSDGFSRDAVISFSAEDDLQCMPYTASPMVIYYNTDLIDFDRMEERELPVPNEERTSWTLEDFRAAAEFASRPRNHAKGVHIAPTLTGLAPFIYSGAGHLFDDEAEPTSLALGDDDASGAMRETLEVLRDPHLTLTDQQLEQRSPLEWFQAGKLGMIAGYRDLTPIFRQTEDLRFDVMPMPVLGSAATLGELNGVCVTAGARDRVGQAADFLVTLVSDDAVAELTSTGSVVPTNLSVALTEPFLQPGQQPDNAAVFTSTRRSIQALPLSVDWTRLQAHVGASIAALLSQPVLDDLDAQLDLIDEMSRAVLDPDYVEESETPSDDALDPPDSSDSSDDDVSTTVPDSSD</sequence>
<comment type="caution">
    <text evidence="3">The sequence shown here is derived from an EMBL/GenBank/DDBJ whole genome shotgun (WGS) entry which is preliminary data.</text>
</comment>
<dbReference type="Proteomes" id="UP000530424">
    <property type="component" value="Unassembled WGS sequence"/>
</dbReference>
<accession>A0A853BYK2</accession>
<gene>
    <name evidence="3" type="ORF">HNR19_000729</name>
</gene>
<feature type="region of interest" description="Disordered" evidence="1">
    <location>
        <begin position="32"/>
        <end position="51"/>
    </location>
</feature>
<organism evidence="3 4">
    <name type="scientific">Nocardioides thalensis</name>
    <dbReference type="NCBI Taxonomy" id="1914755"/>
    <lineage>
        <taxon>Bacteria</taxon>
        <taxon>Bacillati</taxon>
        <taxon>Actinomycetota</taxon>
        <taxon>Actinomycetes</taxon>
        <taxon>Propionibacteriales</taxon>
        <taxon>Nocardioidaceae</taxon>
        <taxon>Nocardioides</taxon>
    </lineage>
</organism>
<protein>
    <submittedName>
        <fullName evidence="3">Multiple sugar transport system substrate-binding protein</fullName>
    </submittedName>
</protein>
<dbReference type="AlphaFoldDB" id="A0A853BYK2"/>
<keyword evidence="2" id="KW-1133">Transmembrane helix</keyword>
<dbReference type="PANTHER" id="PTHR43649:SF12">
    <property type="entry name" value="DIACETYLCHITOBIOSE BINDING PROTEIN DASA"/>
    <property type="match status" value="1"/>
</dbReference>
<dbReference type="EMBL" id="JACCFP010000001">
    <property type="protein sequence ID" value="NYJ00031.1"/>
    <property type="molecule type" value="Genomic_DNA"/>
</dbReference>
<dbReference type="SUPFAM" id="SSF53850">
    <property type="entry name" value="Periplasmic binding protein-like II"/>
    <property type="match status" value="1"/>
</dbReference>
<dbReference type="Pfam" id="PF13416">
    <property type="entry name" value="SBP_bac_8"/>
    <property type="match status" value="1"/>
</dbReference>
<feature type="compositionally biased region" description="Acidic residues" evidence="1">
    <location>
        <begin position="455"/>
        <end position="469"/>
    </location>
</feature>
<keyword evidence="3" id="KW-0762">Sugar transport</keyword>
<keyword evidence="3" id="KW-0813">Transport</keyword>
<keyword evidence="2" id="KW-0812">Transmembrane</keyword>
<keyword evidence="2" id="KW-0472">Membrane</keyword>
<keyword evidence="4" id="KW-1185">Reference proteome</keyword>
<feature type="region of interest" description="Disordered" evidence="1">
    <location>
        <begin position="452"/>
        <end position="490"/>
    </location>
</feature>
<evidence type="ECO:0000313" key="4">
    <source>
        <dbReference type="Proteomes" id="UP000530424"/>
    </source>
</evidence>
<dbReference type="PANTHER" id="PTHR43649">
    <property type="entry name" value="ARABINOSE-BINDING PROTEIN-RELATED"/>
    <property type="match status" value="1"/>
</dbReference>